<evidence type="ECO:0000313" key="2">
    <source>
        <dbReference type="Proteomes" id="UP000070255"/>
    </source>
</evidence>
<comment type="caution">
    <text evidence="1">The sequence shown here is derived from an EMBL/GenBank/DDBJ whole genome shotgun (WGS) entry which is preliminary data.</text>
</comment>
<dbReference type="EMBL" id="LNJQ01000001">
    <property type="protein sequence ID" value="KWZ43491.1"/>
    <property type="molecule type" value="Genomic_DNA"/>
</dbReference>
<name>A0ABR5TES6_9BURK</name>
<gene>
    <name evidence="1" type="ORF">WS72_11900</name>
</gene>
<dbReference type="Proteomes" id="UP000070255">
    <property type="component" value="Unassembled WGS sequence"/>
</dbReference>
<proteinExistence type="predicted"/>
<sequence length="68" mass="7326">MSPGCSNARTIVASNQGGRARRPLESLAAGCARAGACARSAKQKTARTLLRHAVLRFRAIDRRRAHRA</sequence>
<keyword evidence="2" id="KW-1185">Reference proteome</keyword>
<organism evidence="1 2">
    <name type="scientific">Burkholderia savannae</name>
    <dbReference type="NCBI Taxonomy" id="1637837"/>
    <lineage>
        <taxon>Bacteria</taxon>
        <taxon>Pseudomonadati</taxon>
        <taxon>Pseudomonadota</taxon>
        <taxon>Betaproteobacteria</taxon>
        <taxon>Burkholderiales</taxon>
        <taxon>Burkholderiaceae</taxon>
        <taxon>Burkholderia</taxon>
        <taxon>pseudomallei group</taxon>
    </lineage>
</organism>
<protein>
    <submittedName>
        <fullName evidence="1">Uncharacterized protein</fullName>
    </submittedName>
</protein>
<accession>A0ABR5TES6</accession>
<evidence type="ECO:0000313" key="1">
    <source>
        <dbReference type="EMBL" id="KWZ43491.1"/>
    </source>
</evidence>
<reference evidence="1 2" key="1">
    <citation type="submission" date="2015-11" db="EMBL/GenBank/DDBJ databases">
        <authorList>
            <person name="Sahl J."/>
            <person name="Wagner D."/>
            <person name="Keim P."/>
        </authorList>
    </citation>
    <scope>NUCLEOTIDE SEQUENCE [LARGE SCALE GENOMIC DNA]</scope>
    <source>
        <strain evidence="1 2">BDU18</strain>
    </source>
</reference>